<dbReference type="Proteomes" id="UP000248731">
    <property type="component" value="Chromosome 1"/>
</dbReference>
<protein>
    <submittedName>
        <fullName evidence="8">Membrane protein YeiH</fullName>
    </submittedName>
</protein>
<feature type="transmembrane region" description="Helical" evidence="7">
    <location>
        <begin position="12"/>
        <end position="32"/>
    </location>
</feature>
<dbReference type="InterPro" id="IPR018383">
    <property type="entry name" value="UPF0324_pro"/>
</dbReference>
<keyword evidence="3" id="KW-1003">Cell membrane</keyword>
<reference evidence="8 9" key="1">
    <citation type="submission" date="2018-06" db="EMBL/GenBank/DDBJ databases">
        <authorList>
            <consortium name="Pathogen Informatics"/>
            <person name="Doyle S."/>
        </authorList>
    </citation>
    <scope>NUCLEOTIDE SEQUENCE [LARGE SCALE GENOMIC DNA]</scope>
    <source>
        <strain evidence="8 9">NCTC7307</strain>
    </source>
</reference>
<keyword evidence="4 7" id="KW-0812">Transmembrane</keyword>
<feature type="transmembrane region" description="Helical" evidence="7">
    <location>
        <begin position="100"/>
        <end position="122"/>
    </location>
</feature>
<keyword evidence="9" id="KW-1185">Reference proteome</keyword>
<proteinExistence type="inferred from homology"/>
<name>A0A2X4WGM4_SALER</name>
<evidence type="ECO:0000256" key="7">
    <source>
        <dbReference type="SAM" id="Phobius"/>
    </source>
</evidence>
<gene>
    <name evidence="8" type="primary">yeiH_2</name>
    <name evidence="8" type="ORF">NCTC7307_01984</name>
</gene>
<evidence type="ECO:0000256" key="5">
    <source>
        <dbReference type="ARBA" id="ARBA00022989"/>
    </source>
</evidence>
<evidence type="ECO:0000256" key="3">
    <source>
        <dbReference type="ARBA" id="ARBA00022475"/>
    </source>
</evidence>
<dbReference type="AlphaFoldDB" id="A0A2X4WGM4"/>
<comment type="subcellular location">
    <subcellularLocation>
        <location evidence="1">Cell membrane</location>
        <topology evidence="1">Multi-pass membrane protein</topology>
    </subcellularLocation>
</comment>
<accession>A0A2X4WGM4</accession>
<dbReference type="Pfam" id="PF03601">
    <property type="entry name" value="Cons_hypoth698"/>
    <property type="match status" value="1"/>
</dbReference>
<dbReference type="GO" id="GO:0005886">
    <property type="term" value="C:plasma membrane"/>
    <property type="evidence" value="ECO:0007669"/>
    <property type="project" value="UniProtKB-SubCell"/>
</dbReference>
<evidence type="ECO:0000313" key="9">
    <source>
        <dbReference type="Proteomes" id="UP000248731"/>
    </source>
</evidence>
<feature type="transmembrane region" description="Helical" evidence="7">
    <location>
        <begin position="38"/>
        <end position="62"/>
    </location>
</feature>
<keyword evidence="6 7" id="KW-0472">Membrane</keyword>
<evidence type="ECO:0000256" key="6">
    <source>
        <dbReference type="ARBA" id="ARBA00023136"/>
    </source>
</evidence>
<dbReference type="EMBL" id="LS483466">
    <property type="protein sequence ID" value="SQI22844.1"/>
    <property type="molecule type" value="Genomic_DNA"/>
</dbReference>
<sequence length="161" mass="17387">MTEITLQKHRRTVWHFIPGLALSAVITGAALWGGAIPAVAGAGFSALTLAILLGMVIGNTVYPQIWKQCDGGVLFAKQHLLRLGIILYGFRLTFSQIADVGISGIVIDVLTLSSTFMLACFFRPESLWSGQAHQLADWRRQQYLRRGGGTGDRTGGKSGSQ</sequence>
<dbReference type="PANTHER" id="PTHR30106">
    <property type="entry name" value="INNER MEMBRANE PROTEIN YEIH-RELATED"/>
    <property type="match status" value="1"/>
</dbReference>
<evidence type="ECO:0000256" key="2">
    <source>
        <dbReference type="ARBA" id="ARBA00007977"/>
    </source>
</evidence>
<organism evidence="8 9">
    <name type="scientific">Salmonella enterica subsp. arizonae</name>
    <dbReference type="NCBI Taxonomy" id="59203"/>
    <lineage>
        <taxon>Bacteria</taxon>
        <taxon>Pseudomonadati</taxon>
        <taxon>Pseudomonadota</taxon>
        <taxon>Gammaproteobacteria</taxon>
        <taxon>Enterobacterales</taxon>
        <taxon>Enterobacteriaceae</taxon>
        <taxon>Salmonella</taxon>
    </lineage>
</organism>
<evidence type="ECO:0000313" key="8">
    <source>
        <dbReference type="EMBL" id="SQI22844.1"/>
    </source>
</evidence>
<evidence type="ECO:0000256" key="1">
    <source>
        <dbReference type="ARBA" id="ARBA00004651"/>
    </source>
</evidence>
<comment type="similarity">
    <text evidence="2">Belongs to the UPF0324 family.</text>
</comment>
<dbReference type="PANTHER" id="PTHR30106:SF2">
    <property type="entry name" value="UPF0324 INNER MEMBRANE PROTEIN YEIH"/>
    <property type="match status" value="1"/>
</dbReference>
<evidence type="ECO:0000256" key="4">
    <source>
        <dbReference type="ARBA" id="ARBA00022692"/>
    </source>
</evidence>
<keyword evidence="5 7" id="KW-1133">Transmembrane helix</keyword>